<organism evidence="4">
    <name type="scientific">Desulfobacca acetoxidans</name>
    <dbReference type="NCBI Taxonomy" id="60893"/>
    <lineage>
        <taxon>Bacteria</taxon>
        <taxon>Pseudomonadati</taxon>
        <taxon>Thermodesulfobacteriota</taxon>
        <taxon>Desulfobaccia</taxon>
        <taxon>Desulfobaccales</taxon>
        <taxon>Desulfobaccaceae</taxon>
        <taxon>Desulfobacca</taxon>
    </lineage>
</organism>
<dbReference type="InterPro" id="IPR018705">
    <property type="entry name" value="DUF2134_membrane"/>
</dbReference>
<dbReference type="InterPro" id="IPR028087">
    <property type="entry name" value="Tad_N"/>
</dbReference>
<sequence>MTAQPKHVDVMMIGHFARDRVVVDGQSALYSGGAVYYGSVALRRLGVSVAVVTRLHPNDFHFLAELEQEDVVVFATPAPQTSGIENRYNSADMERRVCRPLGFAGPIQRADIPPVSAAIYAITPIMAGFLVVALGLLALSLDLGQIFVGKNELQNIADAAALAGAKKLIQAKDPNNPYVAAVYCDEAISTAQSVASQNKSFGAAMTVTAADVVLGQWNLTTGAFTRTGCSTNPMEVTAIQVTVRRDGTDNPSLATFFGNFFGVSSMKTTATAVAYLGVAGTASLDLPFAVPTNYPAGQAPYAKRQPLGPWFGPPAAEAANPQPYTWKDLGGTSLDTTRATFIMPLYAERTDLSKLQKYIKGPGVTGGLQYPQVKVGQTVYPISEWQWTSNVYNNFDYLKTRYQAAPKIPGTNKWRITAAVYGTSPVTASTSTNSWLRLANALLPGPNPAYACSSYTSPQVYVQGFITLDITKVMCDKNGDGVWDNQCTSYAYPSTDSCWKKCYLELEVPLTQNFTTTDRTSNPAPYQRDYRDINPGASEVGAFASTPFLVK</sequence>
<accession>A0A7V4GAB0</accession>
<evidence type="ECO:0000313" key="4">
    <source>
        <dbReference type="EMBL" id="HGS06289.1"/>
    </source>
</evidence>
<comment type="caution">
    <text evidence="4">The sequence shown here is derived from an EMBL/GenBank/DDBJ whole genome shotgun (WGS) entry which is preliminary data.</text>
</comment>
<evidence type="ECO:0000259" key="2">
    <source>
        <dbReference type="Pfam" id="PF09977"/>
    </source>
</evidence>
<reference evidence="4" key="1">
    <citation type="journal article" date="2020" name="mSystems">
        <title>Genome- and Community-Level Interaction Insights into Carbon Utilization and Element Cycling Functions of Hydrothermarchaeota in Hydrothermal Sediment.</title>
        <authorList>
            <person name="Zhou Z."/>
            <person name="Liu Y."/>
            <person name="Xu W."/>
            <person name="Pan J."/>
            <person name="Luo Z.H."/>
            <person name="Li M."/>
        </authorList>
    </citation>
    <scope>NUCLEOTIDE SEQUENCE [LARGE SCALE GENOMIC DNA]</scope>
    <source>
        <strain evidence="4">SpSt-548</strain>
    </source>
</reference>
<evidence type="ECO:0008006" key="5">
    <source>
        <dbReference type="Google" id="ProtNLM"/>
    </source>
</evidence>
<feature type="transmembrane region" description="Helical" evidence="1">
    <location>
        <begin position="117"/>
        <end position="141"/>
    </location>
</feature>
<dbReference type="AlphaFoldDB" id="A0A7V4GAB0"/>
<dbReference type="EMBL" id="DSXI01000673">
    <property type="protein sequence ID" value="HGS06289.1"/>
    <property type="molecule type" value="Genomic_DNA"/>
</dbReference>
<dbReference type="Pfam" id="PF09977">
    <property type="entry name" value="Tad_C"/>
    <property type="match status" value="1"/>
</dbReference>
<dbReference type="GO" id="GO:0003824">
    <property type="term" value="F:catalytic activity"/>
    <property type="evidence" value="ECO:0007669"/>
    <property type="project" value="UniProtKB-ARBA"/>
</dbReference>
<feature type="domain" description="DUF2134" evidence="2">
    <location>
        <begin position="184"/>
        <end position="274"/>
    </location>
</feature>
<evidence type="ECO:0000256" key="1">
    <source>
        <dbReference type="SAM" id="Phobius"/>
    </source>
</evidence>
<protein>
    <recommendedName>
        <fullName evidence="5">Flp pilus-assembly TadG-like N-terminal domain-containing protein</fullName>
    </recommendedName>
</protein>
<feature type="domain" description="Putative Flp pilus-assembly TadG-like N-terminal" evidence="3">
    <location>
        <begin position="121"/>
        <end position="165"/>
    </location>
</feature>
<keyword evidence="1" id="KW-0472">Membrane</keyword>
<name>A0A7V4GAB0_9BACT</name>
<dbReference type="Gene3D" id="3.40.1190.20">
    <property type="match status" value="1"/>
</dbReference>
<dbReference type="SUPFAM" id="SSF53613">
    <property type="entry name" value="Ribokinase-like"/>
    <property type="match status" value="1"/>
</dbReference>
<proteinExistence type="predicted"/>
<evidence type="ECO:0000259" key="3">
    <source>
        <dbReference type="Pfam" id="PF13400"/>
    </source>
</evidence>
<keyword evidence="1" id="KW-1133">Transmembrane helix</keyword>
<dbReference type="Pfam" id="PF13400">
    <property type="entry name" value="Tad"/>
    <property type="match status" value="1"/>
</dbReference>
<dbReference type="InterPro" id="IPR029056">
    <property type="entry name" value="Ribokinase-like"/>
</dbReference>
<keyword evidence="1" id="KW-0812">Transmembrane</keyword>
<gene>
    <name evidence="4" type="ORF">ENT08_11255</name>
</gene>